<keyword evidence="4" id="KW-1185">Reference proteome</keyword>
<organism evidence="2 3">
    <name type="scientific">Epilithonimonas vandammei</name>
    <dbReference type="NCBI Taxonomy" id="2487072"/>
    <lineage>
        <taxon>Bacteria</taxon>
        <taxon>Pseudomonadati</taxon>
        <taxon>Bacteroidota</taxon>
        <taxon>Flavobacteriia</taxon>
        <taxon>Flavobacteriales</taxon>
        <taxon>Weeksellaceae</taxon>
        <taxon>Chryseobacterium group</taxon>
        <taxon>Epilithonimonas</taxon>
    </lineage>
</organism>
<gene>
    <name evidence="1" type="ORF">EIB74_11515</name>
    <name evidence="2" type="ORF">EIB75_05760</name>
</gene>
<accession>A0A3G8ZJU2</accession>
<proteinExistence type="predicted"/>
<accession>A0A3G8Y5G0</accession>
<evidence type="ECO:0000313" key="3">
    <source>
        <dbReference type="Proteomes" id="UP000272316"/>
    </source>
</evidence>
<reference evidence="3" key="2">
    <citation type="submission" date="2018-11" db="EMBL/GenBank/DDBJ databases">
        <title>Proposal to divide the Flavobacteriaceae and reorganize its genera based on Amino Acid Identity values calculated from whole genome sequences.</title>
        <authorList>
            <person name="Nicholson A.C."/>
            <person name="Gulvik C.A."/>
            <person name="Whitney A.M."/>
            <person name="Sheth M."/>
            <person name="Batra D."/>
            <person name="Pryor J."/>
            <person name="Bernardet J.-F."/>
            <person name="Hugo C."/>
            <person name="Kampfer P."/>
            <person name="Newman J.D."/>
            <person name="McQuiston J.R."/>
        </authorList>
    </citation>
    <scope>NUCLEOTIDE SEQUENCE [LARGE SCALE GENOMIC DNA]</scope>
    <source>
        <strain evidence="3">H6466</strain>
    </source>
</reference>
<dbReference type="Proteomes" id="UP000272316">
    <property type="component" value="Chromosome"/>
</dbReference>
<evidence type="ECO:0000313" key="1">
    <source>
        <dbReference type="EMBL" id="AZI40545.1"/>
    </source>
</evidence>
<reference evidence="4" key="3">
    <citation type="submission" date="2018-11" db="EMBL/GenBank/DDBJ databases">
        <title>Proposal to divide the Flavobacteriaceae and reorganize its genera based on Amino Acid Identity values calculated from whole genome sequences.</title>
        <authorList>
            <person name="Nicholson A.C."/>
            <person name="Gulvik C.A."/>
            <person name="Whitney A.M."/>
            <person name="Humrighouse B.W."/>
            <person name="Bell M."/>
            <person name="Holmes B."/>
            <person name="Steigerwalt A.B."/>
            <person name="Villarma A."/>
            <person name="Sheth M."/>
            <person name="Batra D."/>
            <person name="Pryor J."/>
            <person name="Bernardet J.-F."/>
            <person name="Hugo C."/>
            <person name="Kampfer P."/>
            <person name="Newman J.D."/>
            <person name="McQuiston J.R."/>
        </authorList>
    </citation>
    <scope>NUCLEOTIDE SEQUENCE [LARGE SCALE GENOMIC DNA]</scope>
    <source>
        <strain evidence="4">F5649</strain>
    </source>
</reference>
<dbReference type="Proteomes" id="UP000281810">
    <property type="component" value="Chromosome"/>
</dbReference>
<dbReference type="EMBL" id="CP034161">
    <property type="protein sequence ID" value="AZI40545.1"/>
    <property type="molecule type" value="Genomic_DNA"/>
</dbReference>
<dbReference type="AlphaFoldDB" id="A0A3G8ZJU2"/>
<protein>
    <submittedName>
        <fullName evidence="2">Uncharacterized protein</fullName>
    </submittedName>
</protein>
<evidence type="ECO:0000313" key="2">
    <source>
        <dbReference type="EMBL" id="AZI54784.1"/>
    </source>
</evidence>
<name>A0A3G8ZJU2_9FLAO</name>
<reference evidence="2" key="1">
    <citation type="submission" date="2018-11" db="EMBL/GenBank/DDBJ databases">
        <title>Proposal to divide the Flavobacteriaceae and reorganize its genera based on Amino Acid Identity values calculated from whole genome sequences.</title>
        <authorList>
            <person name="Nicholson A.C."/>
            <person name="Gulvik C.A."/>
            <person name="Whitney A.M."/>
            <person name="Humrighouse B.W."/>
            <person name="Bell M."/>
            <person name="Holmes B."/>
            <person name="Steigerwalt A."/>
            <person name="Villarma A."/>
            <person name="Sheth M."/>
            <person name="Batra D."/>
            <person name="Pryor J."/>
            <person name="Bernardet J.-F."/>
            <person name="Hugo C."/>
            <person name="Kampfer P."/>
            <person name="Newman J."/>
            <person name="Mcquiston J.R."/>
        </authorList>
    </citation>
    <scope>NUCLEOTIDE SEQUENCE [LARGE SCALE GENOMIC DNA]</scope>
    <source>
        <strain evidence="1">F5649</strain>
        <strain evidence="2">H6466</strain>
    </source>
</reference>
<dbReference type="RefSeq" id="WP_124803081.1">
    <property type="nucleotide sequence ID" value="NZ_CP034160.1"/>
</dbReference>
<evidence type="ECO:0000313" key="4">
    <source>
        <dbReference type="Proteomes" id="UP000281810"/>
    </source>
</evidence>
<sequence length="323" mass="38089">MKTKFVVECSFLNHNRFLDKEFENKGRTKDFEEAENYLFEVINNAVRMNKLQLYYPESKRMVFEKFSPGESLAEVFKHKIRYPSSPKGNECIKLFYIEGNKKYSIIEIKNLDYDEIVEMVKSNRKISGAVIYERAKKMNSFYSGATSFFDLHFDFNAHYDLLQEQEKFQKLYNRNLGILRVSDDIKVLKNYSLGELFSYVTAACNTNFSDGSCMVKINKKEEAFALLHFMKKILNVCFEMNYVHIIEEGNDLFFLLIKPKSFRILQPSDQGVLQLTKDRKVIRVTNESAISDLPYYPKMSDWYERDSSEDLDNYSIKQIMDII</sequence>
<dbReference type="KEGG" id="eva:EIB75_05760"/>
<dbReference type="EMBL" id="CP034160">
    <property type="protein sequence ID" value="AZI54784.1"/>
    <property type="molecule type" value="Genomic_DNA"/>
</dbReference>